<name>A0ABY7CPB3_9BASI</name>
<dbReference type="Proteomes" id="UP001164743">
    <property type="component" value="Chromosome 7A"/>
</dbReference>
<gene>
    <name evidence="6" type="ORF">PtA15_7A492</name>
</gene>
<dbReference type="EMBL" id="CP110427">
    <property type="protein sequence ID" value="WAQ86763.1"/>
    <property type="molecule type" value="Genomic_DNA"/>
</dbReference>
<accession>A0ABY7CPB3</accession>
<keyword evidence="2" id="KW-0808">Transferase</keyword>
<dbReference type="SUPFAM" id="SSF55729">
    <property type="entry name" value="Acyl-CoA N-acyltransferases (Nat)"/>
    <property type="match status" value="1"/>
</dbReference>
<evidence type="ECO:0000256" key="2">
    <source>
        <dbReference type="ARBA" id="ARBA00022679"/>
    </source>
</evidence>
<feature type="domain" description="N-acetyltransferase" evidence="5">
    <location>
        <begin position="59"/>
        <end position="241"/>
    </location>
</feature>
<dbReference type="InterPro" id="IPR016181">
    <property type="entry name" value="Acyl_CoA_acyltransferase"/>
</dbReference>
<organism evidence="6 7">
    <name type="scientific">Puccinia triticina</name>
    <dbReference type="NCBI Taxonomy" id="208348"/>
    <lineage>
        <taxon>Eukaryota</taxon>
        <taxon>Fungi</taxon>
        <taxon>Dikarya</taxon>
        <taxon>Basidiomycota</taxon>
        <taxon>Pucciniomycotina</taxon>
        <taxon>Pucciniomycetes</taxon>
        <taxon>Pucciniales</taxon>
        <taxon>Pucciniaceae</taxon>
        <taxon>Puccinia</taxon>
    </lineage>
</organism>
<evidence type="ECO:0000313" key="6">
    <source>
        <dbReference type="EMBL" id="WAQ86763.1"/>
    </source>
</evidence>
<evidence type="ECO:0000256" key="4">
    <source>
        <dbReference type="SAM" id="MobiDB-lite"/>
    </source>
</evidence>
<evidence type="ECO:0000313" key="7">
    <source>
        <dbReference type="Proteomes" id="UP001164743"/>
    </source>
</evidence>
<protein>
    <recommendedName>
        <fullName evidence="5">N-acetyltransferase domain-containing protein</fullName>
    </recommendedName>
</protein>
<dbReference type="InterPro" id="IPR039135">
    <property type="entry name" value="NAT9-like"/>
</dbReference>
<dbReference type="RefSeq" id="XP_053022318.1">
    <property type="nucleotide sequence ID" value="XM_053171103.1"/>
</dbReference>
<comment type="similarity">
    <text evidence="1">Belongs to the acetyltransferase family. GNAT subfamily.</text>
</comment>
<dbReference type="Pfam" id="PF13302">
    <property type="entry name" value="Acetyltransf_3"/>
    <property type="match status" value="1"/>
</dbReference>
<keyword evidence="7" id="KW-1185">Reference proteome</keyword>
<dbReference type="PANTHER" id="PTHR13256">
    <property type="entry name" value="N-ACETYLTRANSFERASE 9"/>
    <property type="match status" value="1"/>
</dbReference>
<feature type="compositionally biased region" description="Polar residues" evidence="4">
    <location>
        <begin position="274"/>
        <end position="291"/>
    </location>
</feature>
<evidence type="ECO:0000256" key="3">
    <source>
        <dbReference type="ARBA" id="ARBA00023315"/>
    </source>
</evidence>
<sequence length="332" mass="37744">MQCLLSTSVYNHSERLSARDNSSSKIFIFPSRCESTSKLRSSAPEWCWYPTDPTICPNIRKEHVPQYHEWMSDQELRESTASEPLSLLEEYEMCERWALDQDKLTFIIFSRNSSLSIGSDPPEKHTTYSDYLGQMIGDVNLFISADESLEDSTSTPKETDGQAAPNKGELEIMIASKDHRKLGLATEALQLFLAYILLISRPLSPSQNPSQSSFPHISFFFVKISFSNTISQRLFEKLGFERTSTNKIFEEYEYRLKLSGSPVLSIDDDDDGQRNPQTDPPRQNTDQVNSNEQRDPENQVVRAYKAKWKAFCPIKMALIPCPLNDPSAASLS</sequence>
<dbReference type="GeneID" id="77811998"/>
<dbReference type="Gene3D" id="3.40.630.30">
    <property type="match status" value="1"/>
</dbReference>
<dbReference type="InterPro" id="IPR000182">
    <property type="entry name" value="GNAT_dom"/>
</dbReference>
<proteinExistence type="inferred from homology"/>
<evidence type="ECO:0000259" key="5">
    <source>
        <dbReference type="Pfam" id="PF13302"/>
    </source>
</evidence>
<keyword evidence="3" id="KW-0012">Acyltransferase</keyword>
<evidence type="ECO:0000256" key="1">
    <source>
        <dbReference type="ARBA" id="ARBA00009342"/>
    </source>
</evidence>
<reference evidence="6" key="1">
    <citation type="submission" date="2022-10" db="EMBL/GenBank/DDBJ databases">
        <title>Puccinia triticina Genome sequencing and assembly.</title>
        <authorList>
            <person name="Li C."/>
        </authorList>
    </citation>
    <scope>NUCLEOTIDE SEQUENCE</scope>
    <source>
        <strain evidence="6">Pt15</strain>
    </source>
</reference>
<feature type="region of interest" description="Disordered" evidence="4">
    <location>
        <begin position="263"/>
        <end position="298"/>
    </location>
</feature>
<dbReference type="PANTHER" id="PTHR13256:SF16">
    <property type="entry name" value="ALPHA_BETA-TUBULIN-N-ACETYLTRANSFERASE 9"/>
    <property type="match status" value="1"/>
</dbReference>